<keyword evidence="4" id="KW-0547">Nucleotide-binding</keyword>
<proteinExistence type="inferred from homology"/>
<feature type="region of interest" description="Disordered" evidence="6">
    <location>
        <begin position="1"/>
        <end position="21"/>
    </location>
</feature>
<evidence type="ECO:0008006" key="9">
    <source>
        <dbReference type="Google" id="ProtNLM"/>
    </source>
</evidence>
<accession>A0AA88VCG7</accession>
<evidence type="ECO:0000256" key="1">
    <source>
        <dbReference type="ARBA" id="ARBA00005842"/>
    </source>
</evidence>
<comment type="similarity">
    <text evidence="1">Belongs to the IPP transferase family.</text>
</comment>
<dbReference type="SUPFAM" id="SSF52540">
    <property type="entry name" value="P-loop containing nucleoside triphosphate hydrolases"/>
    <property type="match status" value="1"/>
</dbReference>
<dbReference type="GO" id="GO:0005739">
    <property type="term" value="C:mitochondrion"/>
    <property type="evidence" value="ECO:0007669"/>
    <property type="project" value="TreeGrafter"/>
</dbReference>
<keyword evidence="8" id="KW-1185">Reference proteome</keyword>
<keyword evidence="3" id="KW-0203">Cytokinin biosynthesis</keyword>
<dbReference type="PANTHER" id="PTHR11088">
    <property type="entry name" value="TRNA DIMETHYLALLYLTRANSFERASE"/>
    <property type="match status" value="1"/>
</dbReference>
<evidence type="ECO:0000313" key="8">
    <source>
        <dbReference type="Proteomes" id="UP001188597"/>
    </source>
</evidence>
<dbReference type="GO" id="GO:0052381">
    <property type="term" value="F:tRNA dimethylallyltransferase activity"/>
    <property type="evidence" value="ECO:0007669"/>
    <property type="project" value="TreeGrafter"/>
</dbReference>
<reference evidence="7" key="1">
    <citation type="submission" date="2022-12" db="EMBL/GenBank/DDBJ databases">
        <title>Draft genome assemblies for two species of Escallonia (Escalloniales).</title>
        <authorList>
            <person name="Chanderbali A."/>
            <person name="Dervinis C."/>
            <person name="Anghel I."/>
            <person name="Soltis D."/>
            <person name="Soltis P."/>
            <person name="Zapata F."/>
        </authorList>
    </citation>
    <scope>NUCLEOTIDE SEQUENCE</scope>
    <source>
        <strain evidence="7">UCBG64.0493</strain>
        <tissue evidence="7">Leaf</tissue>
    </source>
</reference>
<evidence type="ECO:0000256" key="4">
    <source>
        <dbReference type="ARBA" id="ARBA00022741"/>
    </source>
</evidence>
<keyword evidence="5" id="KW-0067">ATP-binding</keyword>
<dbReference type="GO" id="GO:0009691">
    <property type="term" value="P:cytokinin biosynthetic process"/>
    <property type="evidence" value="ECO:0007669"/>
    <property type="project" value="UniProtKB-KW"/>
</dbReference>
<dbReference type="Proteomes" id="UP001188597">
    <property type="component" value="Unassembled WGS sequence"/>
</dbReference>
<evidence type="ECO:0000256" key="2">
    <source>
        <dbReference type="ARBA" id="ARBA00022679"/>
    </source>
</evidence>
<dbReference type="Gene3D" id="3.40.50.300">
    <property type="entry name" value="P-loop containing nucleotide triphosphate hydrolases"/>
    <property type="match status" value="1"/>
</dbReference>
<organism evidence="7 8">
    <name type="scientific">Escallonia herrerae</name>
    <dbReference type="NCBI Taxonomy" id="1293975"/>
    <lineage>
        <taxon>Eukaryota</taxon>
        <taxon>Viridiplantae</taxon>
        <taxon>Streptophyta</taxon>
        <taxon>Embryophyta</taxon>
        <taxon>Tracheophyta</taxon>
        <taxon>Spermatophyta</taxon>
        <taxon>Magnoliopsida</taxon>
        <taxon>eudicotyledons</taxon>
        <taxon>Gunneridae</taxon>
        <taxon>Pentapetalae</taxon>
        <taxon>asterids</taxon>
        <taxon>campanulids</taxon>
        <taxon>Escalloniales</taxon>
        <taxon>Escalloniaceae</taxon>
        <taxon>Escallonia</taxon>
    </lineage>
</organism>
<evidence type="ECO:0000256" key="6">
    <source>
        <dbReference type="SAM" id="MobiDB-lite"/>
    </source>
</evidence>
<keyword evidence="2" id="KW-0808">Transferase</keyword>
<dbReference type="AlphaFoldDB" id="A0AA88VCG7"/>
<dbReference type="Gene3D" id="1.10.287.890">
    <property type="entry name" value="Crystal structure of tRNA isopentenylpyrophosphate transferase (bh2366) domain"/>
    <property type="match status" value="1"/>
</dbReference>
<sequence>MESTTIATPGTTNRRRGAAAATNSHQKIAVIMGATGSGKSKLSIDLCTRFFPQSEIINSDKMQFYRGLDITTNKITVPERNGVVHHFLGEFDPTQPEVTPSDYRSLAGFAISDISARKRLPVLVGGSNSFIHALLAKRFDPNSDVFNGQDPDAVSSELRYSCCFIWVDVSLPVLNWYLAKRVDEMLDSGMLEELAEFYDSDEFDSVMGRGGLARAIGVPELRRYFSEDLGGGGERAYEEAVGAIKENTRQLARRQVEKIKRLREGGWDLRRVDATEAFGAVMGAESGGRASEIWERQVVEPSVKIVKRFLDE</sequence>
<dbReference type="GO" id="GO:0005524">
    <property type="term" value="F:ATP binding"/>
    <property type="evidence" value="ECO:0007669"/>
    <property type="project" value="UniProtKB-KW"/>
</dbReference>
<dbReference type="PANTHER" id="PTHR11088:SF86">
    <property type="entry name" value="ADENYLATE ISOPENTENYLTRANSFERASE 4-RELATED"/>
    <property type="match status" value="1"/>
</dbReference>
<name>A0AA88VCG7_9ASTE</name>
<dbReference type="InterPro" id="IPR039657">
    <property type="entry name" value="Dimethylallyltransferase"/>
</dbReference>
<feature type="compositionally biased region" description="Low complexity" evidence="6">
    <location>
        <begin position="7"/>
        <end position="21"/>
    </location>
</feature>
<evidence type="ECO:0000256" key="5">
    <source>
        <dbReference type="ARBA" id="ARBA00022840"/>
    </source>
</evidence>
<gene>
    <name evidence="7" type="ORF">RJ639_017425</name>
</gene>
<dbReference type="Pfam" id="PF01715">
    <property type="entry name" value="IPPT"/>
    <property type="match status" value="2"/>
</dbReference>
<protein>
    <recommendedName>
        <fullName evidence="9">Adenylate isopentenyltransferase</fullName>
    </recommendedName>
</protein>
<evidence type="ECO:0000256" key="3">
    <source>
        <dbReference type="ARBA" id="ARBA00022712"/>
    </source>
</evidence>
<dbReference type="GO" id="GO:0009824">
    <property type="term" value="F:AMP dimethylallyltransferase activity"/>
    <property type="evidence" value="ECO:0007669"/>
    <property type="project" value="TreeGrafter"/>
</dbReference>
<comment type="caution">
    <text evidence="7">The sequence shown here is derived from an EMBL/GenBank/DDBJ whole genome shotgun (WGS) entry which is preliminary data.</text>
</comment>
<dbReference type="InterPro" id="IPR027417">
    <property type="entry name" value="P-loop_NTPase"/>
</dbReference>
<dbReference type="EMBL" id="JAVXUP010002040">
    <property type="protein sequence ID" value="KAK3006102.1"/>
    <property type="molecule type" value="Genomic_DNA"/>
</dbReference>
<dbReference type="GO" id="GO:0006400">
    <property type="term" value="P:tRNA modification"/>
    <property type="evidence" value="ECO:0007669"/>
    <property type="project" value="TreeGrafter"/>
</dbReference>
<evidence type="ECO:0000313" key="7">
    <source>
        <dbReference type="EMBL" id="KAK3006102.1"/>
    </source>
</evidence>